<comment type="caution">
    <text evidence="1">The sequence shown here is derived from an EMBL/GenBank/DDBJ whole genome shotgun (WGS) entry which is preliminary data.</text>
</comment>
<name>A0AAN7YY20_9PEZI</name>
<evidence type="ECO:0000313" key="1">
    <source>
        <dbReference type="EMBL" id="KAK5630035.1"/>
    </source>
</evidence>
<dbReference type="EMBL" id="JAWHQM010000013">
    <property type="protein sequence ID" value="KAK5630035.1"/>
    <property type="molecule type" value="Genomic_DNA"/>
</dbReference>
<protein>
    <submittedName>
        <fullName evidence="1">Uncharacterized protein</fullName>
    </submittedName>
</protein>
<evidence type="ECO:0000313" key="2">
    <source>
        <dbReference type="Proteomes" id="UP001305414"/>
    </source>
</evidence>
<dbReference type="Proteomes" id="UP001305414">
    <property type="component" value="Unassembled WGS sequence"/>
</dbReference>
<reference evidence="1 2" key="1">
    <citation type="submission" date="2023-10" db="EMBL/GenBank/DDBJ databases">
        <title>Draft genome sequence of Xylaria bambusicola isolate GMP-LS, the root and basal stem rot pathogen of sugarcane in Indonesia.</title>
        <authorList>
            <person name="Selvaraj P."/>
            <person name="Muralishankar V."/>
            <person name="Muruganantham S."/>
            <person name="Sp S."/>
            <person name="Haryani S."/>
            <person name="Lau K.J.X."/>
            <person name="Naqvi N.I."/>
        </authorList>
    </citation>
    <scope>NUCLEOTIDE SEQUENCE [LARGE SCALE GENOMIC DNA]</scope>
    <source>
        <strain evidence="1">GMP-LS</strain>
    </source>
</reference>
<keyword evidence="2" id="KW-1185">Reference proteome</keyword>
<accession>A0AAN7YY20</accession>
<sequence length="99" mass="10631">MADLNMNQAQARGFGMVARGIVKSSGLTVRSPRETVPTNLRTVTLFDAIVSSKATDDTGLLIVVDAGPGRRMQFILSREGRWGGGVRDKARHGRYDAGA</sequence>
<gene>
    <name evidence="1" type="ORF">RRF57_005750</name>
</gene>
<dbReference type="AlphaFoldDB" id="A0AAN7YY20"/>
<proteinExistence type="predicted"/>
<organism evidence="1 2">
    <name type="scientific">Xylaria bambusicola</name>
    <dbReference type="NCBI Taxonomy" id="326684"/>
    <lineage>
        <taxon>Eukaryota</taxon>
        <taxon>Fungi</taxon>
        <taxon>Dikarya</taxon>
        <taxon>Ascomycota</taxon>
        <taxon>Pezizomycotina</taxon>
        <taxon>Sordariomycetes</taxon>
        <taxon>Xylariomycetidae</taxon>
        <taxon>Xylariales</taxon>
        <taxon>Xylariaceae</taxon>
        <taxon>Xylaria</taxon>
    </lineage>
</organism>